<dbReference type="RefSeq" id="WP_184855000.1">
    <property type="nucleotide sequence ID" value="NZ_JACHLK010000001.1"/>
</dbReference>
<dbReference type="CDD" id="cd21132">
    <property type="entry name" value="EVE-like"/>
    <property type="match status" value="1"/>
</dbReference>
<evidence type="ECO:0000313" key="5">
    <source>
        <dbReference type="Proteomes" id="UP000575083"/>
    </source>
</evidence>
<protein>
    <recommendedName>
        <fullName evidence="1">UPF0310 protein HNP48_000214</fullName>
    </recommendedName>
</protein>
<evidence type="ECO:0000259" key="3">
    <source>
        <dbReference type="Pfam" id="PF01878"/>
    </source>
</evidence>
<dbReference type="InterPro" id="IPR002740">
    <property type="entry name" value="EVE_domain"/>
</dbReference>
<dbReference type="NCBIfam" id="NF002616">
    <property type="entry name" value="PRK02268.1-2"/>
    <property type="match status" value="1"/>
</dbReference>
<evidence type="ECO:0000256" key="1">
    <source>
        <dbReference type="HAMAP-Rule" id="MF_00771"/>
    </source>
</evidence>
<dbReference type="EMBL" id="JACHLK010000001">
    <property type="protein sequence ID" value="MBB6557550.1"/>
    <property type="molecule type" value="Genomic_DNA"/>
</dbReference>
<reference evidence="4 5" key="1">
    <citation type="submission" date="2020-08" db="EMBL/GenBank/DDBJ databases">
        <title>Functional genomics of gut bacteria from endangered species of beetles.</title>
        <authorList>
            <person name="Carlos-Shanley C."/>
        </authorList>
    </citation>
    <scope>NUCLEOTIDE SEQUENCE [LARGE SCALE GENOMIC DNA]</scope>
    <source>
        <strain evidence="4 5">S00198</strain>
    </source>
</reference>
<dbReference type="SUPFAM" id="SSF88697">
    <property type="entry name" value="PUA domain-like"/>
    <property type="match status" value="1"/>
</dbReference>
<evidence type="ECO:0000313" key="4">
    <source>
        <dbReference type="EMBL" id="MBB6557550.1"/>
    </source>
</evidence>
<comment type="similarity">
    <text evidence="1">Belongs to the UPF0310 family.</text>
</comment>
<organism evidence="4 5">
    <name type="scientific">Acidovorax soli</name>
    <dbReference type="NCBI Taxonomy" id="592050"/>
    <lineage>
        <taxon>Bacteria</taxon>
        <taxon>Pseudomonadati</taxon>
        <taxon>Pseudomonadota</taxon>
        <taxon>Betaproteobacteria</taxon>
        <taxon>Burkholderiales</taxon>
        <taxon>Comamonadaceae</taxon>
        <taxon>Acidovorax</taxon>
    </lineage>
</organism>
<dbReference type="Pfam" id="PF01878">
    <property type="entry name" value="EVE"/>
    <property type="match status" value="1"/>
</dbReference>
<feature type="domain" description="EVE" evidence="3">
    <location>
        <begin position="26"/>
        <end position="157"/>
    </location>
</feature>
<proteinExistence type="inferred from homology"/>
<comment type="caution">
    <text evidence="4">The sequence shown here is derived from an EMBL/GenBank/DDBJ whole genome shotgun (WGS) entry which is preliminary data.</text>
</comment>
<sequence>MRWPEPVQSPLWGEAAPPASPRRGNWIAVACADHARRGCAEPGAGFMQVCHGKAAPLRRMQAGDRVAYYAPTVSMGGSDRLQAFVSVGLVKPGDPYAFDMGGGFVPYRRGVDYVPAREAPIAPLLDHFDFVQDRARWGYAFRFGLVAINDHDMRLIAGAMGADRQSLHL</sequence>
<dbReference type="HAMAP" id="MF_00771">
    <property type="entry name" value="UPF0310"/>
    <property type="match status" value="1"/>
</dbReference>
<dbReference type="Proteomes" id="UP000575083">
    <property type="component" value="Unassembled WGS sequence"/>
</dbReference>
<dbReference type="InterPro" id="IPR022996">
    <property type="entry name" value="UPF0310"/>
</dbReference>
<dbReference type="InterPro" id="IPR015947">
    <property type="entry name" value="PUA-like_sf"/>
</dbReference>
<evidence type="ECO:0000256" key="2">
    <source>
        <dbReference type="SAM" id="MobiDB-lite"/>
    </source>
</evidence>
<accession>A0A7X0U7J8</accession>
<gene>
    <name evidence="4" type="ORF">HNP48_000214</name>
</gene>
<dbReference type="Gene3D" id="3.10.590.10">
    <property type="entry name" value="ph1033 like domains"/>
    <property type="match status" value="1"/>
</dbReference>
<feature type="region of interest" description="Disordered" evidence="2">
    <location>
        <begin position="1"/>
        <end position="20"/>
    </location>
</feature>
<name>A0A7X0U7J8_9BURK</name>
<dbReference type="AlphaFoldDB" id="A0A7X0U7J8"/>
<keyword evidence="5" id="KW-1185">Reference proteome</keyword>